<dbReference type="Proteomes" id="UP001470230">
    <property type="component" value="Unassembled WGS sequence"/>
</dbReference>
<evidence type="ECO:0000313" key="4">
    <source>
        <dbReference type="EMBL" id="KAK8897563.1"/>
    </source>
</evidence>
<reference evidence="4 5" key="1">
    <citation type="submission" date="2024-04" db="EMBL/GenBank/DDBJ databases">
        <title>Tritrichomonas musculus Genome.</title>
        <authorList>
            <person name="Alves-Ferreira E."/>
            <person name="Grigg M."/>
            <person name="Lorenzi H."/>
            <person name="Galac M."/>
        </authorList>
    </citation>
    <scope>NUCLEOTIDE SEQUENCE [LARGE SCALE GENOMIC DNA]</scope>
    <source>
        <strain evidence="4 5">EAF2021</strain>
    </source>
</reference>
<dbReference type="InterPro" id="IPR036881">
    <property type="entry name" value="Glyco_hydro_3_C_sf"/>
</dbReference>
<feature type="domain" description="Glycoside hydrolase family 3 C-terminal" evidence="3">
    <location>
        <begin position="33"/>
        <end position="168"/>
    </location>
</feature>
<dbReference type="Pfam" id="PF01915">
    <property type="entry name" value="Glyco_hydro_3_C"/>
    <property type="match status" value="1"/>
</dbReference>
<keyword evidence="5" id="KW-1185">Reference proteome</keyword>
<dbReference type="InterPro" id="IPR002772">
    <property type="entry name" value="Glyco_hydro_3_C"/>
</dbReference>
<name>A0ABR2L2I3_9EUKA</name>
<gene>
    <name evidence="4" type="ORF">M9Y10_015521</name>
</gene>
<organism evidence="4 5">
    <name type="scientific">Tritrichomonas musculus</name>
    <dbReference type="NCBI Taxonomy" id="1915356"/>
    <lineage>
        <taxon>Eukaryota</taxon>
        <taxon>Metamonada</taxon>
        <taxon>Parabasalia</taxon>
        <taxon>Tritrichomonadida</taxon>
        <taxon>Tritrichomonadidae</taxon>
        <taxon>Tritrichomonas</taxon>
    </lineage>
</organism>
<comment type="caution">
    <text evidence="4">The sequence shown here is derived from an EMBL/GenBank/DDBJ whole genome shotgun (WGS) entry which is preliminary data.</text>
</comment>
<dbReference type="Gene3D" id="3.40.50.1700">
    <property type="entry name" value="Glycoside hydrolase family 3 C-terminal domain"/>
    <property type="match status" value="1"/>
</dbReference>
<dbReference type="EMBL" id="JAPFFF010000002">
    <property type="protein sequence ID" value="KAK8897563.1"/>
    <property type="molecule type" value="Genomic_DNA"/>
</dbReference>
<accession>A0ABR2L2I3</accession>
<proteinExistence type="predicted"/>
<keyword evidence="2" id="KW-0326">Glycosidase</keyword>
<evidence type="ECO:0000259" key="3">
    <source>
        <dbReference type="Pfam" id="PF01915"/>
    </source>
</evidence>
<sequence length="234" mass="26427">MISTHYAERTYEISELEQRNGTTVRQLVGEAAVLLENKGVLPLSGPGKIALFVNAARQTVKGGTGSGCANSRIVVNIEKGLENGGFTIPNKKWSDEYDNHLKQPKNEYSKETKIIAEEREIPQPVIEIGIPFYVKSVPLITEEHIQNSDPDIAIYVLGRISGEGGDRFKEKGDYLLMDGEIKNLEFYVLISKKLFFFLMLEELLIQNHLNQYKELELFYTLVNAVTKLETSFLI</sequence>
<protein>
    <recommendedName>
        <fullName evidence="3">Glycoside hydrolase family 3 C-terminal domain-containing protein</fullName>
    </recommendedName>
</protein>
<evidence type="ECO:0000256" key="2">
    <source>
        <dbReference type="ARBA" id="ARBA00023295"/>
    </source>
</evidence>
<evidence type="ECO:0000256" key="1">
    <source>
        <dbReference type="ARBA" id="ARBA00022801"/>
    </source>
</evidence>
<keyword evidence="1" id="KW-0378">Hydrolase</keyword>
<evidence type="ECO:0000313" key="5">
    <source>
        <dbReference type="Proteomes" id="UP001470230"/>
    </source>
</evidence>